<dbReference type="PROSITE" id="PS51257">
    <property type="entry name" value="PROKAR_LIPOPROTEIN"/>
    <property type="match status" value="1"/>
</dbReference>
<feature type="signal peptide" evidence="2">
    <location>
        <begin position="1"/>
        <end position="22"/>
    </location>
</feature>
<proteinExistence type="predicted"/>
<feature type="compositionally biased region" description="Acidic residues" evidence="1">
    <location>
        <begin position="63"/>
        <end position="80"/>
    </location>
</feature>
<feature type="chain" id="PRO_5045131432" evidence="2">
    <location>
        <begin position="23"/>
        <end position="103"/>
    </location>
</feature>
<evidence type="ECO:0000256" key="1">
    <source>
        <dbReference type="SAM" id="MobiDB-lite"/>
    </source>
</evidence>
<keyword evidence="4" id="KW-1185">Reference proteome</keyword>
<dbReference type="RefSeq" id="WP_267304213.1">
    <property type="nucleotide sequence ID" value="NZ_JAOQJX010000020.1"/>
</dbReference>
<gene>
    <name evidence="3" type="ORF">OCV51_11710</name>
</gene>
<name>A0ABT2TE84_9FIRM</name>
<evidence type="ECO:0000256" key="2">
    <source>
        <dbReference type="SAM" id="SignalP"/>
    </source>
</evidence>
<evidence type="ECO:0000313" key="3">
    <source>
        <dbReference type="EMBL" id="MCU6748311.1"/>
    </source>
</evidence>
<sequence>MKRMKKLLLLALCAGILSTATACGSEKDADNGADQTEDRVNDATTGKDKEDKTDKGNGIVNDAVDDVTDGVNDVTEDITDGVDKAADDMTENNGADKKAEENR</sequence>
<accession>A0ABT2TE84</accession>
<dbReference type="Proteomes" id="UP001652394">
    <property type="component" value="Unassembled WGS sequence"/>
</dbReference>
<dbReference type="EMBL" id="JAOQJX010000020">
    <property type="protein sequence ID" value="MCU6748311.1"/>
    <property type="molecule type" value="Genomic_DNA"/>
</dbReference>
<evidence type="ECO:0000313" key="4">
    <source>
        <dbReference type="Proteomes" id="UP001652394"/>
    </source>
</evidence>
<comment type="caution">
    <text evidence="3">The sequence shown here is derived from an EMBL/GenBank/DDBJ whole genome shotgun (WGS) entry which is preliminary data.</text>
</comment>
<protein>
    <submittedName>
        <fullName evidence="3">Uncharacterized protein</fullName>
    </submittedName>
</protein>
<keyword evidence="2" id="KW-0732">Signal</keyword>
<feature type="region of interest" description="Disordered" evidence="1">
    <location>
        <begin position="24"/>
        <end position="103"/>
    </location>
</feature>
<organism evidence="3 4">
    <name type="scientific">Faecalicatena acetigenes</name>
    <dbReference type="NCBI Taxonomy" id="2981790"/>
    <lineage>
        <taxon>Bacteria</taxon>
        <taxon>Bacillati</taxon>
        <taxon>Bacillota</taxon>
        <taxon>Clostridia</taxon>
        <taxon>Lachnospirales</taxon>
        <taxon>Lachnospiraceae</taxon>
        <taxon>Faecalicatena</taxon>
    </lineage>
</organism>
<reference evidence="3 4" key="1">
    <citation type="journal article" date="2021" name="ISME Commun">
        <title>Automated analysis of genomic sequences facilitates high-throughput and comprehensive description of bacteria.</title>
        <authorList>
            <person name="Hitch T.C.A."/>
        </authorList>
    </citation>
    <scope>NUCLEOTIDE SEQUENCE [LARGE SCALE GENOMIC DNA]</scope>
    <source>
        <strain evidence="3 4">H2_18</strain>
    </source>
</reference>
<feature type="compositionally biased region" description="Basic and acidic residues" evidence="1">
    <location>
        <begin position="94"/>
        <end position="103"/>
    </location>
</feature>
<feature type="compositionally biased region" description="Basic and acidic residues" evidence="1">
    <location>
        <begin position="25"/>
        <end position="55"/>
    </location>
</feature>